<reference evidence="1" key="1">
    <citation type="journal article" date="2019" name="bioRxiv">
        <title>The Genome of the Zebra Mussel, Dreissena polymorpha: A Resource for Invasive Species Research.</title>
        <authorList>
            <person name="McCartney M.A."/>
            <person name="Auch B."/>
            <person name="Kono T."/>
            <person name="Mallez S."/>
            <person name="Zhang Y."/>
            <person name="Obille A."/>
            <person name="Becker A."/>
            <person name="Abrahante J.E."/>
            <person name="Garbe J."/>
            <person name="Badalamenti J.P."/>
            <person name="Herman A."/>
            <person name="Mangelson H."/>
            <person name="Liachko I."/>
            <person name="Sullivan S."/>
            <person name="Sone E.D."/>
            <person name="Koren S."/>
            <person name="Silverstein K.A.T."/>
            <person name="Beckman K.B."/>
            <person name="Gohl D.M."/>
        </authorList>
    </citation>
    <scope>NUCLEOTIDE SEQUENCE</scope>
    <source>
        <strain evidence="1">Duluth1</strain>
        <tissue evidence="1">Whole animal</tissue>
    </source>
</reference>
<reference evidence="1" key="2">
    <citation type="submission" date="2020-11" db="EMBL/GenBank/DDBJ databases">
        <authorList>
            <person name="McCartney M.A."/>
            <person name="Auch B."/>
            <person name="Kono T."/>
            <person name="Mallez S."/>
            <person name="Becker A."/>
            <person name="Gohl D.M."/>
            <person name="Silverstein K.A.T."/>
            <person name="Koren S."/>
            <person name="Bechman K.B."/>
            <person name="Herman A."/>
            <person name="Abrahante J.E."/>
            <person name="Garbe J."/>
        </authorList>
    </citation>
    <scope>NUCLEOTIDE SEQUENCE</scope>
    <source>
        <strain evidence="1">Duluth1</strain>
        <tissue evidence="1">Whole animal</tissue>
    </source>
</reference>
<dbReference type="EMBL" id="JAIWYP010000003">
    <property type="protein sequence ID" value="KAH3849261.1"/>
    <property type="molecule type" value="Genomic_DNA"/>
</dbReference>
<sequence length="107" mass="12664">MWYWCVEGGSKCGVQKECVRIRSEPFWPLVRRYCYVVLVRGGQFRKLGLEGVCTHEVKFFRPLVERSDRHVMWTQSVVWWEQTQMFGPGVEACLGEVKWMTIKWGGM</sequence>
<evidence type="ECO:0000313" key="1">
    <source>
        <dbReference type="EMBL" id="KAH3849261.1"/>
    </source>
</evidence>
<dbReference type="AlphaFoldDB" id="A0A9D4L088"/>
<name>A0A9D4L088_DREPO</name>
<evidence type="ECO:0000313" key="2">
    <source>
        <dbReference type="Proteomes" id="UP000828390"/>
    </source>
</evidence>
<protein>
    <submittedName>
        <fullName evidence="1">Uncharacterized protein</fullName>
    </submittedName>
</protein>
<keyword evidence="2" id="KW-1185">Reference proteome</keyword>
<accession>A0A9D4L088</accession>
<comment type="caution">
    <text evidence="1">The sequence shown here is derived from an EMBL/GenBank/DDBJ whole genome shotgun (WGS) entry which is preliminary data.</text>
</comment>
<dbReference type="Proteomes" id="UP000828390">
    <property type="component" value="Unassembled WGS sequence"/>
</dbReference>
<proteinExistence type="predicted"/>
<gene>
    <name evidence="1" type="ORF">DPMN_091657</name>
</gene>
<organism evidence="1 2">
    <name type="scientific">Dreissena polymorpha</name>
    <name type="common">Zebra mussel</name>
    <name type="synonym">Mytilus polymorpha</name>
    <dbReference type="NCBI Taxonomy" id="45954"/>
    <lineage>
        <taxon>Eukaryota</taxon>
        <taxon>Metazoa</taxon>
        <taxon>Spiralia</taxon>
        <taxon>Lophotrochozoa</taxon>
        <taxon>Mollusca</taxon>
        <taxon>Bivalvia</taxon>
        <taxon>Autobranchia</taxon>
        <taxon>Heteroconchia</taxon>
        <taxon>Euheterodonta</taxon>
        <taxon>Imparidentia</taxon>
        <taxon>Neoheterodontei</taxon>
        <taxon>Myida</taxon>
        <taxon>Dreissenoidea</taxon>
        <taxon>Dreissenidae</taxon>
        <taxon>Dreissena</taxon>
    </lineage>
</organism>